<dbReference type="InterPro" id="IPR050271">
    <property type="entry name" value="UDP-glycosyltransferase"/>
</dbReference>
<evidence type="ECO:0000256" key="10">
    <source>
        <dbReference type="ARBA" id="ARBA00023136"/>
    </source>
</evidence>
<evidence type="ECO:0000313" key="15">
    <source>
        <dbReference type="Proteomes" id="UP000694412"/>
    </source>
</evidence>
<dbReference type="GeneTree" id="ENSGT00940000159677"/>
<evidence type="ECO:0000256" key="12">
    <source>
        <dbReference type="RuleBase" id="RU003718"/>
    </source>
</evidence>
<dbReference type="SUPFAM" id="SSF53756">
    <property type="entry name" value="UDP-Glycosyltransferase/glycogen phosphorylase"/>
    <property type="match status" value="1"/>
</dbReference>
<accession>A0A8C2TP74</accession>
<evidence type="ECO:0000256" key="8">
    <source>
        <dbReference type="ARBA" id="ARBA00022824"/>
    </source>
</evidence>
<evidence type="ECO:0000256" key="2">
    <source>
        <dbReference type="ARBA" id="ARBA00009995"/>
    </source>
</evidence>
<evidence type="ECO:0000256" key="1">
    <source>
        <dbReference type="ARBA" id="ARBA00004389"/>
    </source>
</evidence>
<keyword evidence="6 13" id="KW-0812">Transmembrane</keyword>
<keyword evidence="11" id="KW-0325">Glycoprotein</keyword>
<evidence type="ECO:0000256" key="13">
    <source>
        <dbReference type="SAM" id="Phobius"/>
    </source>
</evidence>
<evidence type="ECO:0000256" key="11">
    <source>
        <dbReference type="ARBA" id="ARBA00023180"/>
    </source>
</evidence>
<keyword evidence="8" id="KW-0256">Endoplasmic reticulum</keyword>
<keyword evidence="5 12" id="KW-0808">Transferase</keyword>
<protein>
    <recommendedName>
        <fullName evidence="3">glucuronosyltransferase</fullName>
        <ecNumber evidence="3">2.4.1.17</ecNumber>
    </recommendedName>
</protein>
<dbReference type="FunFam" id="3.40.50.2000:FF:000066">
    <property type="entry name" value="UDP-glucuronosyltransferase 1-1"/>
    <property type="match status" value="1"/>
</dbReference>
<comment type="subcellular location">
    <subcellularLocation>
        <location evidence="1">Endoplasmic reticulum membrane</location>
        <topology evidence="1">Single-pass membrane protein</topology>
    </subcellularLocation>
</comment>
<keyword evidence="7" id="KW-0732">Signal</keyword>
<dbReference type="FunFam" id="3.40.50.2000:FF:000001">
    <property type="entry name" value="UDP-glucuronosyltransferase"/>
    <property type="match status" value="1"/>
</dbReference>
<dbReference type="InterPro" id="IPR035595">
    <property type="entry name" value="UDP_glycos_trans_CS"/>
</dbReference>
<keyword evidence="4 12" id="KW-0328">Glycosyltransferase</keyword>
<dbReference type="GO" id="GO:0005789">
    <property type="term" value="C:endoplasmic reticulum membrane"/>
    <property type="evidence" value="ECO:0007669"/>
    <property type="project" value="UniProtKB-SubCell"/>
</dbReference>
<evidence type="ECO:0000256" key="3">
    <source>
        <dbReference type="ARBA" id="ARBA00012544"/>
    </source>
</evidence>
<proteinExistence type="inferred from homology"/>
<reference evidence="14" key="3">
    <citation type="submission" date="2025-09" db="UniProtKB">
        <authorList>
            <consortium name="Ensembl"/>
        </authorList>
    </citation>
    <scope>IDENTIFICATION</scope>
</reference>
<evidence type="ECO:0000256" key="9">
    <source>
        <dbReference type="ARBA" id="ARBA00022989"/>
    </source>
</evidence>
<dbReference type="EC" id="2.4.1.17" evidence="3"/>
<feature type="transmembrane region" description="Helical" evidence="13">
    <location>
        <begin position="503"/>
        <end position="526"/>
    </location>
</feature>
<reference evidence="14" key="2">
    <citation type="submission" date="2025-08" db="UniProtKB">
        <authorList>
            <consortium name="Ensembl"/>
        </authorList>
    </citation>
    <scope>IDENTIFICATION</scope>
</reference>
<dbReference type="PANTHER" id="PTHR48043:SF161">
    <property type="entry name" value="UDP GLUCURONOSYLTRANSFERASE FAMILY 1 MEMBER A1"/>
    <property type="match status" value="1"/>
</dbReference>
<dbReference type="Ensembl" id="ENSCJPT00005022234.1">
    <property type="protein sequence ID" value="ENSCJPP00005015729.1"/>
    <property type="gene ID" value="ENSCJPG00005012805.1"/>
</dbReference>
<evidence type="ECO:0000256" key="6">
    <source>
        <dbReference type="ARBA" id="ARBA00022692"/>
    </source>
</evidence>
<evidence type="ECO:0000256" key="7">
    <source>
        <dbReference type="ARBA" id="ARBA00022729"/>
    </source>
</evidence>
<evidence type="ECO:0000256" key="5">
    <source>
        <dbReference type="ARBA" id="ARBA00022679"/>
    </source>
</evidence>
<dbReference type="Pfam" id="PF00201">
    <property type="entry name" value="UDPGT"/>
    <property type="match status" value="1"/>
</dbReference>
<evidence type="ECO:0000256" key="4">
    <source>
        <dbReference type="ARBA" id="ARBA00022676"/>
    </source>
</evidence>
<gene>
    <name evidence="14" type="primary">LOC107316373</name>
</gene>
<dbReference type="InterPro" id="IPR002213">
    <property type="entry name" value="UDP_glucos_trans"/>
</dbReference>
<keyword evidence="15" id="KW-1185">Reference proteome</keyword>
<reference evidence="14" key="1">
    <citation type="submission" date="2015-11" db="EMBL/GenBank/DDBJ databases">
        <authorList>
            <consortium name="International Coturnix japonica Genome Analysis Consortium"/>
            <person name="Warren W."/>
            <person name="Burt D.W."/>
            <person name="Antin P.B."/>
            <person name="Lanford R."/>
            <person name="Gros J."/>
            <person name="Wilson R.K."/>
        </authorList>
    </citation>
    <scope>NUCLEOTIDE SEQUENCE [LARGE SCALE GENOMIC DNA]</scope>
</reference>
<sequence>MLFFSDPVLSWWSDTGGASFILLFSVSLLLLLSVLSLAAGGKLLVVSVDGSPWFSLLEMLEVLKQKGHEIVVVAPETNLNVKPSENFVLKNYAYPFTKEEMDGILQSFFKDAFEEGSFLERFQRQQEKMKRFIDFVFTTCEHLLHNKELIKYLEDSNFDALFTDPVFPCGAILAEHLSIPSVHFMRGIPCELDSEATQCPNPPSYVPMAFTGNTDHMTFLQRVKNVIFDTSNLFLCDFMFKPYEKLASEFLQRDVTVVDLLRKASVWLLRYDFVLGYPRPLMPNMIVVGGINCAHKQLPQEFEAIVNASGEHGIVVFSLGSMVSEIPMKKAMEIADALGTVPQTVLWRYTGEVPPNLPKNVKLVKWLPQNDLLAHPKTRAFITHGGSHGVYEGICNAVPMVLMPLFGDQMDNAKRVESRGAGLTLNILEMTSKDISDALKAVINDKKYKENIQRLSDLHLDRPIHPLDLAVHWVEFVMRHKGAPHLRPAAHDLNWIQYHSLDVFAFLLAVVLLSLFISVKCCMFCCRRCCFKKGRKSKKSKTH</sequence>
<dbReference type="Proteomes" id="UP000694412">
    <property type="component" value="Chromosome 7"/>
</dbReference>
<dbReference type="AlphaFoldDB" id="A0A8C2TP74"/>
<keyword evidence="9 13" id="KW-1133">Transmembrane helix</keyword>
<organism evidence="14 15">
    <name type="scientific">Coturnix japonica</name>
    <name type="common">Japanese quail</name>
    <name type="synonym">Coturnix coturnix japonica</name>
    <dbReference type="NCBI Taxonomy" id="93934"/>
    <lineage>
        <taxon>Eukaryota</taxon>
        <taxon>Metazoa</taxon>
        <taxon>Chordata</taxon>
        <taxon>Craniata</taxon>
        <taxon>Vertebrata</taxon>
        <taxon>Euteleostomi</taxon>
        <taxon>Archelosauria</taxon>
        <taxon>Archosauria</taxon>
        <taxon>Dinosauria</taxon>
        <taxon>Saurischia</taxon>
        <taxon>Theropoda</taxon>
        <taxon>Coelurosauria</taxon>
        <taxon>Aves</taxon>
        <taxon>Neognathae</taxon>
        <taxon>Galloanserae</taxon>
        <taxon>Galliformes</taxon>
        <taxon>Phasianidae</taxon>
        <taxon>Perdicinae</taxon>
        <taxon>Coturnix</taxon>
    </lineage>
</organism>
<dbReference type="PANTHER" id="PTHR48043">
    <property type="entry name" value="EG:EG0003.4 PROTEIN-RELATED"/>
    <property type="match status" value="1"/>
</dbReference>
<dbReference type="PROSITE" id="PS00375">
    <property type="entry name" value="UDPGT"/>
    <property type="match status" value="1"/>
</dbReference>
<dbReference type="Gene3D" id="3.40.50.2000">
    <property type="entry name" value="Glycogen Phosphorylase B"/>
    <property type="match status" value="2"/>
</dbReference>
<dbReference type="GO" id="GO:0015020">
    <property type="term" value="F:glucuronosyltransferase activity"/>
    <property type="evidence" value="ECO:0007669"/>
    <property type="project" value="UniProtKB-EC"/>
</dbReference>
<name>A0A8C2TP74_COTJA</name>
<keyword evidence="10 13" id="KW-0472">Membrane</keyword>
<evidence type="ECO:0000313" key="14">
    <source>
        <dbReference type="Ensembl" id="ENSCJPP00005015729.1"/>
    </source>
</evidence>
<comment type="similarity">
    <text evidence="2 12">Belongs to the UDP-glycosyltransferase family.</text>
</comment>
<dbReference type="CDD" id="cd03784">
    <property type="entry name" value="GT1_Gtf-like"/>
    <property type="match status" value="1"/>
</dbReference>